<keyword evidence="2" id="KW-1185">Reference proteome</keyword>
<proteinExistence type="predicted"/>
<dbReference type="Proteomes" id="UP001629953">
    <property type="component" value="Unassembled WGS sequence"/>
</dbReference>
<gene>
    <name evidence="1" type="ORF">ABUE30_04280</name>
</gene>
<evidence type="ECO:0000313" key="1">
    <source>
        <dbReference type="EMBL" id="MFM2484290.1"/>
    </source>
</evidence>
<accession>A0ABW9G3P3</accession>
<dbReference type="Pfam" id="PF04891">
    <property type="entry name" value="NifQ"/>
    <property type="match status" value="1"/>
</dbReference>
<dbReference type="RefSeq" id="WP_408622424.1">
    <property type="nucleotide sequence ID" value="NZ_JBEQCT010000001.1"/>
</dbReference>
<protein>
    <submittedName>
        <fullName evidence="1">Nitrogen fixation protein NifQ</fullName>
    </submittedName>
</protein>
<organism evidence="1 2">
    <name type="scientific">Celerinatantimonas yamalensis</name>
    <dbReference type="NCBI Taxonomy" id="559956"/>
    <lineage>
        <taxon>Bacteria</taxon>
        <taxon>Pseudomonadati</taxon>
        <taxon>Pseudomonadota</taxon>
        <taxon>Gammaproteobacteria</taxon>
        <taxon>Celerinatantimonadaceae</taxon>
        <taxon>Celerinatantimonas</taxon>
    </lineage>
</organism>
<dbReference type="EMBL" id="JBEQCT010000001">
    <property type="protein sequence ID" value="MFM2484290.1"/>
    <property type="molecule type" value="Genomic_DNA"/>
</dbReference>
<name>A0ABW9G3P3_9GAMM</name>
<sequence>MTDEKVQYWSCLLVARQRQGFGILGENLQLGENDYARLLVLANSCDTTPNIEQESLKARLLQLQKQRRKDEFQQLYQWLLHFQTPNDWDMAMVISSASMGFHHLWQDLGLPKRAMLTQLMVDCFPELAARNYPAMRWKKFFYRQLCLEHGALVCRSPSCDECTSYQECFEPVD</sequence>
<comment type="caution">
    <text evidence="1">The sequence shown here is derived from an EMBL/GenBank/DDBJ whole genome shotgun (WGS) entry which is preliminary data.</text>
</comment>
<evidence type="ECO:0000313" key="2">
    <source>
        <dbReference type="Proteomes" id="UP001629953"/>
    </source>
</evidence>
<dbReference type="InterPro" id="IPR006975">
    <property type="entry name" value="NifQ"/>
</dbReference>
<reference evidence="1 2" key="1">
    <citation type="journal article" date="2013" name="Int. J. Syst. Evol. Microbiol.">
        <title>Celerinatantimonas yamalensis sp. nov., a cold-adapted diazotrophic bacterium from a cold permafrost brine.</title>
        <authorList>
            <person name="Shcherbakova V."/>
            <person name="Chuvilskaya N."/>
            <person name="Rivkina E."/>
            <person name="Demidov N."/>
            <person name="Uchaeva V."/>
            <person name="Suetin S."/>
            <person name="Suzina N."/>
            <person name="Gilichinsky D."/>
        </authorList>
    </citation>
    <scope>NUCLEOTIDE SEQUENCE [LARGE SCALE GENOMIC DNA]</scope>
    <source>
        <strain evidence="1 2">C7</strain>
    </source>
</reference>